<feature type="transmembrane region" description="Helical" evidence="6">
    <location>
        <begin position="321"/>
        <end position="340"/>
    </location>
</feature>
<name>A0A1X2IAS0_9FUNG</name>
<feature type="transmembrane region" description="Helical" evidence="6">
    <location>
        <begin position="105"/>
        <end position="125"/>
    </location>
</feature>
<dbReference type="OrthoDB" id="2218151at2759"/>
<evidence type="ECO:0000256" key="3">
    <source>
        <dbReference type="ARBA" id="ARBA00022989"/>
    </source>
</evidence>
<sequence length="368" mass="41519">MGKGFTLEVPVNVPANMPWLSRVKMGFHFAQLTLTFLSICVIAPLISTESKYYGGSQPGPNYMLAMSIMSIGIPALLIYFPWAYEHQNKFKKAGKFALKPRTNMIFTSFYSVVWATCGIAMSVHANNPAHCALDGDLQKEYGDDYVSAWATQCNLGKAGAAFAWLTCLAWVGAWICTMIIFWKEKQTIQQNIKENKQNRLSALEQQQQEHGGDDDPFKGGYYNDDEDDIGGMRPQSFEQARPLHTATPPPHHHSPHQLPPQHYESSPFEDPAYYQPPRPQSGGFDHQVPYDPPVGGGGFAMPEPSHYTSPQPSHYTSPPPLIIVFKSILLSPPLLVSVFIYIYTFVYTHFLLFSYIIYVYVLLYKRFL</sequence>
<dbReference type="AlphaFoldDB" id="A0A1X2IAS0"/>
<feature type="transmembrane region" description="Helical" evidence="6">
    <location>
        <begin position="27"/>
        <end position="47"/>
    </location>
</feature>
<evidence type="ECO:0000256" key="1">
    <source>
        <dbReference type="ARBA" id="ARBA00004141"/>
    </source>
</evidence>
<feature type="transmembrane region" description="Helical" evidence="6">
    <location>
        <begin position="346"/>
        <end position="364"/>
    </location>
</feature>
<feature type="transmembrane region" description="Helical" evidence="6">
    <location>
        <begin position="161"/>
        <end position="182"/>
    </location>
</feature>
<organism evidence="8 9">
    <name type="scientific">Absidia repens</name>
    <dbReference type="NCBI Taxonomy" id="90262"/>
    <lineage>
        <taxon>Eukaryota</taxon>
        <taxon>Fungi</taxon>
        <taxon>Fungi incertae sedis</taxon>
        <taxon>Mucoromycota</taxon>
        <taxon>Mucoromycotina</taxon>
        <taxon>Mucoromycetes</taxon>
        <taxon>Mucorales</taxon>
        <taxon>Cunninghamellaceae</taxon>
        <taxon>Absidia</taxon>
    </lineage>
</organism>
<accession>A0A1X2IAS0</accession>
<proteinExistence type="predicted"/>
<evidence type="ECO:0000256" key="4">
    <source>
        <dbReference type="ARBA" id="ARBA00023136"/>
    </source>
</evidence>
<comment type="caution">
    <text evidence="8">The sequence shown here is derived from an EMBL/GenBank/DDBJ whole genome shotgun (WGS) entry which is preliminary data.</text>
</comment>
<evidence type="ECO:0000256" key="5">
    <source>
        <dbReference type="SAM" id="MobiDB-lite"/>
    </source>
</evidence>
<feature type="domain" description="MARVEL" evidence="7">
    <location>
        <begin position="29"/>
        <end position="172"/>
    </location>
</feature>
<comment type="subcellular location">
    <subcellularLocation>
        <location evidence="1">Membrane</location>
        <topology evidence="1">Multi-pass membrane protein</topology>
    </subcellularLocation>
</comment>
<evidence type="ECO:0000313" key="9">
    <source>
        <dbReference type="Proteomes" id="UP000193560"/>
    </source>
</evidence>
<feature type="region of interest" description="Disordered" evidence="5">
    <location>
        <begin position="202"/>
        <end position="289"/>
    </location>
</feature>
<evidence type="ECO:0000256" key="6">
    <source>
        <dbReference type="SAM" id="Phobius"/>
    </source>
</evidence>
<gene>
    <name evidence="8" type="ORF">BCR42DRAFT_378940</name>
</gene>
<keyword evidence="3 6" id="KW-1133">Transmembrane helix</keyword>
<evidence type="ECO:0000256" key="2">
    <source>
        <dbReference type="ARBA" id="ARBA00022692"/>
    </source>
</evidence>
<feature type="transmembrane region" description="Helical" evidence="6">
    <location>
        <begin position="62"/>
        <end position="84"/>
    </location>
</feature>
<keyword evidence="4 6" id="KW-0472">Membrane</keyword>
<reference evidence="8 9" key="1">
    <citation type="submission" date="2016-07" db="EMBL/GenBank/DDBJ databases">
        <title>Pervasive Adenine N6-methylation of Active Genes in Fungi.</title>
        <authorList>
            <consortium name="DOE Joint Genome Institute"/>
            <person name="Mondo S.J."/>
            <person name="Dannebaum R.O."/>
            <person name="Kuo R.C."/>
            <person name="Labutti K."/>
            <person name="Haridas S."/>
            <person name="Kuo A."/>
            <person name="Salamov A."/>
            <person name="Ahrendt S.R."/>
            <person name="Lipzen A."/>
            <person name="Sullivan W."/>
            <person name="Andreopoulos W.B."/>
            <person name="Clum A."/>
            <person name="Lindquist E."/>
            <person name="Daum C."/>
            <person name="Ramamoorthy G.K."/>
            <person name="Gryganskyi A."/>
            <person name="Culley D."/>
            <person name="Magnuson J.K."/>
            <person name="James T.Y."/>
            <person name="O'Malley M.A."/>
            <person name="Stajich J.E."/>
            <person name="Spatafora J.W."/>
            <person name="Visel A."/>
            <person name="Grigoriev I.V."/>
        </authorList>
    </citation>
    <scope>NUCLEOTIDE SEQUENCE [LARGE SCALE GENOMIC DNA]</scope>
    <source>
        <strain evidence="8 9">NRRL 1336</strain>
    </source>
</reference>
<dbReference type="Pfam" id="PF01284">
    <property type="entry name" value="MARVEL"/>
    <property type="match status" value="1"/>
</dbReference>
<dbReference type="Proteomes" id="UP000193560">
    <property type="component" value="Unassembled WGS sequence"/>
</dbReference>
<keyword evidence="9" id="KW-1185">Reference proteome</keyword>
<evidence type="ECO:0000313" key="8">
    <source>
        <dbReference type="EMBL" id="ORZ12834.1"/>
    </source>
</evidence>
<dbReference type="EMBL" id="MCGE01000018">
    <property type="protein sequence ID" value="ORZ12834.1"/>
    <property type="molecule type" value="Genomic_DNA"/>
</dbReference>
<dbReference type="STRING" id="90262.A0A1X2IAS0"/>
<dbReference type="InterPro" id="IPR008253">
    <property type="entry name" value="Marvel"/>
</dbReference>
<protein>
    <recommendedName>
        <fullName evidence="7">MARVEL domain-containing protein</fullName>
    </recommendedName>
</protein>
<keyword evidence="2 6" id="KW-0812">Transmembrane</keyword>
<evidence type="ECO:0000259" key="7">
    <source>
        <dbReference type="Pfam" id="PF01284"/>
    </source>
</evidence>
<dbReference type="GO" id="GO:0016020">
    <property type="term" value="C:membrane"/>
    <property type="evidence" value="ECO:0007669"/>
    <property type="project" value="UniProtKB-SubCell"/>
</dbReference>